<dbReference type="InterPro" id="IPR036869">
    <property type="entry name" value="J_dom_sf"/>
</dbReference>
<dbReference type="GO" id="GO:0051087">
    <property type="term" value="F:protein-folding chaperone binding"/>
    <property type="evidence" value="ECO:0007669"/>
    <property type="project" value="TreeGrafter"/>
</dbReference>
<accession>A0AA38UI04</accession>
<dbReference type="InterPro" id="IPR018253">
    <property type="entry name" value="DnaJ_domain_CS"/>
</dbReference>
<name>A0AA38UI04_9AGAR</name>
<dbReference type="AlphaFoldDB" id="A0AA38UI04"/>
<dbReference type="PROSITE" id="PS50076">
    <property type="entry name" value="DNAJ_2"/>
    <property type="match status" value="1"/>
</dbReference>
<evidence type="ECO:0000256" key="1">
    <source>
        <dbReference type="SAM" id="MobiDB-lite"/>
    </source>
</evidence>
<keyword evidence="4" id="KW-1185">Reference proteome</keyword>
<gene>
    <name evidence="3" type="ORF">F5878DRAFT_617830</name>
</gene>
<dbReference type="Gene3D" id="1.10.287.110">
    <property type="entry name" value="DnaJ domain"/>
    <property type="match status" value="1"/>
</dbReference>
<dbReference type="SMART" id="SM00271">
    <property type="entry name" value="DnaJ"/>
    <property type="match status" value="1"/>
</dbReference>
<dbReference type="EMBL" id="MU806151">
    <property type="protein sequence ID" value="KAJ3839027.1"/>
    <property type="molecule type" value="Genomic_DNA"/>
</dbReference>
<dbReference type="PANTHER" id="PTHR43948:SF10">
    <property type="entry name" value="MRJ, ISOFORM E"/>
    <property type="match status" value="1"/>
</dbReference>
<dbReference type="InterPro" id="IPR001623">
    <property type="entry name" value="DnaJ_domain"/>
</dbReference>
<comment type="caution">
    <text evidence="3">The sequence shown here is derived from an EMBL/GenBank/DDBJ whole genome shotgun (WGS) entry which is preliminary data.</text>
</comment>
<dbReference type="PANTHER" id="PTHR43948">
    <property type="entry name" value="DNAJ HOMOLOG SUBFAMILY B"/>
    <property type="match status" value="1"/>
</dbReference>
<proteinExistence type="predicted"/>
<dbReference type="CDD" id="cd06257">
    <property type="entry name" value="DnaJ"/>
    <property type="match status" value="1"/>
</dbReference>
<reference evidence="3" key="1">
    <citation type="submission" date="2022-08" db="EMBL/GenBank/DDBJ databases">
        <authorList>
            <consortium name="DOE Joint Genome Institute"/>
            <person name="Min B."/>
            <person name="Riley R."/>
            <person name="Sierra-Patev S."/>
            <person name="Naranjo-Ortiz M."/>
            <person name="Looney B."/>
            <person name="Konkel Z."/>
            <person name="Slot J.C."/>
            <person name="Sakamoto Y."/>
            <person name="Steenwyk J.L."/>
            <person name="Rokas A."/>
            <person name="Carro J."/>
            <person name="Camarero S."/>
            <person name="Ferreira P."/>
            <person name="Molpeceres G."/>
            <person name="Ruiz-Duenas F.J."/>
            <person name="Serrano A."/>
            <person name="Henrissat B."/>
            <person name="Drula E."/>
            <person name="Hughes K.W."/>
            <person name="Mata J.L."/>
            <person name="Ishikawa N.K."/>
            <person name="Vargas-Isla R."/>
            <person name="Ushijima S."/>
            <person name="Smith C.A."/>
            <person name="Ahrendt S."/>
            <person name="Andreopoulos W."/>
            <person name="He G."/>
            <person name="Labutti K."/>
            <person name="Lipzen A."/>
            <person name="Ng V."/>
            <person name="Sandor L."/>
            <person name="Barry K."/>
            <person name="Martinez A.T."/>
            <person name="Xiao Y."/>
            <person name="Gibbons J.G."/>
            <person name="Terashima K."/>
            <person name="Hibbett D.S."/>
            <person name="Grigoriev I.V."/>
        </authorList>
    </citation>
    <scope>NUCLEOTIDE SEQUENCE</scope>
    <source>
        <strain evidence="3">TFB9207</strain>
    </source>
</reference>
<sequence>MSGDLYDILHVPRTATNEEIRKAYKKRALQTHPDRLPVNYTPAEKAAAEEKFRKVNNAYEILKDPEKRQSYDKYGVWPPPAAEPMPQAAPHDYSSRYRPRPPPNHVDPFTAFRDYHFTDPFQLFDSFFHDSFGVPLQHRRDSRSRRRTTYDVPNNYDTDFGHPRPRDMHSEVDDMMAHMDDMHRSMLSTSAAFSRMGMGMGMGMGFPPMISQFPAFPSMMMDPSAGSSNGRWASESTVSQTINGVTQTIHKRRDWDGNVHVTRTYPDGRKVVTINGVEQHEQGYLPPPPAPAPNPTNHSNHYLPSPPPPYSSNANPGDAMNYGNAVATRPSSVRPVIPVLSSYRNGNRGYEHDNRHPPSSPSHSHNPWKRFWNRQ</sequence>
<evidence type="ECO:0000313" key="3">
    <source>
        <dbReference type="EMBL" id="KAJ3839027.1"/>
    </source>
</evidence>
<evidence type="ECO:0000313" key="4">
    <source>
        <dbReference type="Proteomes" id="UP001163846"/>
    </source>
</evidence>
<feature type="domain" description="J" evidence="2">
    <location>
        <begin position="4"/>
        <end position="75"/>
    </location>
</feature>
<dbReference type="GO" id="GO:0044183">
    <property type="term" value="F:protein folding chaperone"/>
    <property type="evidence" value="ECO:0007669"/>
    <property type="project" value="TreeGrafter"/>
</dbReference>
<organism evidence="3 4">
    <name type="scientific">Lentinula raphanica</name>
    <dbReference type="NCBI Taxonomy" id="153919"/>
    <lineage>
        <taxon>Eukaryota</taxon>
        <taxon>Fungi</taxon>
        <taxon>Dikarya</taxon>
        <taxon>Basidiomycota</taxon>
        <taxon>Agaricomycotina</taxon>
        <taxon>Agaricomycetes</taxon>
        <taxon>Agaricomycetidae</taxon>
        <taxon>Agaricales</taxon>
        <taxon>Marasmiineae</taxon>
        <taxon>Omphalotaceae</taxon>
        <taxon>Lentinula</taxon>
    </lineage>
</organism>
<dbReference type="GO" id="GO:0051082">
    <property type="term" value="F:unfolded protein binding"/>
    <property type="evidence" value="ECO:0007669"/>
    <property type="project" value="TreeGrafter"/>
</dbReference>
<dbReference type="PRINTS" id="PR00625">
    <property type="entry name" value="JDOMAIN"/>
</dbReference>
<feature type="region of interest" description="Disordered" evidence="1">
    <location>
        <begin position="280"/>
        <end position="327"/>
    </location>
</feature>
<feature type="region of interest" description="Disordered" evidence="1">
    <location>
        <begin position="73"/>
        <end position="93"/>
    </location>
</feature>
<dbReference type="PROSITE" id="PS00636">
    <property type="entry name" value="DNAJ_1"/>
    <property type="match status" value="1"/>
</dbReference>
<dbReference type="Pfam" id="PF00226">
    <property type="entry name" value="DnaJ"/>
    <property type="match status" value="1"/>
</dbReference>
<feature type="region of interest" description="Disordered" evidence="1">
    <location>
        <begin position="139"/>
        <end position="166"/>
    </location>
</feature>
<dbReference type="Proteomes" id="UP001163846">
    <property type="component" value="Unassembled WGS sequence"/>
</dbReference>
<evidence type="ECO:0000259" key="2">
    <source>
        <dbReference type="PROSITE" id="PS50076"/>
    </source>
</evidence>
<feature type="compositionally biased region" description="Pro residues" evidence="1">
    <location>
        <begin position="285"/>
        <end position="294"/>
    </location>
</feature>
<feature type="region of interest" description="Disordered" evidence="1">
    <location>
        <begin position="344"/>
        <end position="375"/>
    </location>
</feature>
<dbReference type="SUPFAM" id="SSF46565">
    <property type="entry name" value="Chaperone J-domain"/>
    <property type="match status" value="1"/>
</dbReference>
<dbReference type="GO" id="GO:0005737">
    <property type="term" value="C:cytoplasm"/>
    <property type="evidence" value="ECO:0007669"/>
    <property type="project" value="TreeGrafter"/>
</dbReference>
<feature type="compositionally biased region" description="Basic residues" evidence="1">
    <location>
        <begin position="366"/>
        <end position="375"/>
    </location>
</feature>
<protein>
    <recommendedName>
        <fullName evidence="2">J domain-containing protein</fullName>
    </recommendedName>
</protein>